<dbReference type="EMBL" id="JAYWIO010000005">
    <property type="protein sequence ID" value="KAK7259692.1"/>
    <property type="molecule type" value="Genomic_DNA"/>
</dbReference>
<proteinExistence type="predicted"/>
<name>A0AAN9ELW7_CROPI</name>
<sequence length="99" mass="11115">MNKMYRTLTTSAYAPSLKAIPTNTDVTTVFIVEFRVRREFHHRHSLLHELSLVAAALFSISTRLVQNRVRLTRFGPPPASSTHPKVQTRSGSLTTPAQV</sequence>
<feature type="compositionally biased region" description="Polar residues" evidence="1">
    <location>
        <begin position="80"/>
        <end position="99"/>
    </location>
</feature>
<gene>
    <name evidence="2" type="ORF">RIF29_25305</name>
</gene>
<protein>
    <submittedName>
        <fullName evidence="2">Uncharacterized protein</fullName>
    </submittedName>
</protein>
<evidence type="ECO:0000313" key="2">
    <source>
        <dbReference type="EMBL" id="KAK7259692.1"/>
    </source>
</evidence>
<evidence type="ECO:0000256" key="1">
    <source>
        <dbReference type="SAM" id="MobiDB-lite"/>
    </source>
</evidence>
<dbReference type="AlphaFoldDB" id="A0AAN9ELW7"/>
<reference evidence="2 3" key="1">
    <citation type="submission" date="2024-01" db="EMBL/GenBank/DDBJ databases">
        <title>The genomes of 5 underutilized Papilionoideae crops provide insights into root nodulation and disease resistanc.</title>
        <authorList>
            <person name="Yuan L."/>
        </authorList>
    </citation>
    <scope>NUCLEOTIDE SEQUENCE [LARGE SCALE GENOMIC DNA]</scope>
    <source>
        <strain evidence="2">ZHUSHIDOU_FW_LH</strain>
        <tissue evidence="2">Leaf</tissue>
    </source>
</reference>
<organism evidence="2 3">
    <name type="scientific">Crotalaria pallida</name>
    <name type="common">Smooth rattlebox</name>
    <name type="synonym">Crotalaria striata</name>
    <dbReference type="NCBI Taxonomy" id="3830"/>
    <lineage>
        <taxon>Eukaryota</taxon>
        <taxon>Viridiplantae</taxon>
        <taxon>Streptophyta</taxon>
        <taxon>Embryophyta</taxon>
        <taxon>Tracheophyta</taxon>
        <taxon>Spermatophyta</taxon>
        <taxon>Magnoliopsida</taxon>
        <taxon>eudicotyledons</taxon>
        <taxon>Gunneridae</taxon>
        <taxon>Pentapetalae</taxon>
        <taxon>rosids</taxon>
        <taxon>fabids</taxon>
        <taxon>Fabales</taxon>
        <taxon>Fabaceae</taxon>
        <taxon>Papilionoideae</taxon>
        <taxon>50 kb inversion clade</taxon>
        <taxon>genistoids sensu lato</taxon>
        <taxon>core genistoids</taxon>
        <taxon>Crotalarieae</taxon>
        <taxon>Crotalaria</taxon>
    </lineage>
</organism>
<comment type="caution">
    <text evidence="2">The sequence shown here is derived from an EMBL/GenBank/DDBJ whole genome shotgun (WGS) entry which is preliminary data.</text>
</comment>
<feature type="region of interest" description="Disordered" evidence="1">
    <location>
        <begin position="73"/>
        <end position="99"/>
    </location>
</feature>
<keyword evidence="3" id="KW-1185">Reference proteome</keyword>
<evidence type="ECO:0000313" key="3">
    <source>
        <dbReference type="Proteomes" id="UP001372338"/>
    </source>
</evidence>
<accession>A0AAN9ELW7</accession>
<dbReference type="Proteomes" id="UP001372338">
    <property type="component" value="Unassembled WGS sequence"/>
</dbReference>